<dbReference type="GO" id="GO:0060294">
    <property type="term" value="P:cilium movement involved in cell motility"/>
    <property type="evidence" value="ECO:0007669"/>
    <property type="project" value="InterPro"/>
</dbReference>
<dbReference type="Pfam" id="PF04712">
    <property type="entry name" value="Radial_spoke"/>
    <property type="match status" value="1"/>
</dbReference>
<keyword evidence="3" id="KW-0970">Cilium biogenesis/degradation</keyword>
<dbReference type="InterPro" id="IPR006802">
    <property type="entry name" value="Radial_spoke"/>
</dbReference>
<evidence type="ECO:0000256" key="10">
    <source>
        <dbReference type="ARBA" id="ARBA00041080"/>
    </source>
</evidence>
<dbReference type="InParanoid" id="A0A6J0C0U2"/>
<comment type="subcellular location">
    <subcellularLocation>
        <location evidence="8">Cell projection</location>
        <location evidence="8">Kinocilium</location>
    </subcellularLocation>
    <subcellularLocation>
        <location evidence="1">Cytoplasm</location>
        <location evidence="1">Cytoskeleton</location>
        <location evidence="1">Flagellum axoneme</location>
    </subcellularLocation>
</comment>
<evidence type="ECO:0000256" key="7">
    <source>
        <dbReference type="ARBA" id="ARBA00023273"/>
    </source>
</evidence>
<dbReference type="GO" id="GO:0001534">
    <property type="term" value="C:radial spoke"/>
    <property type="evidence" value="ECO:0007669"/>
    <property type="project" value="InterPro"/>
</dbReference>
<keyword evidence="5" id="KW-0969">Cilium</keyword>
<evidence type="ECO:0000256" key="4">
    <source>
        <dbReference type="ARBA" id="ARBA00022846"/>
    </source>
</evidence>
<evidence type="ECO:0000313" key="12">
    <source>
        <dbReference type="RefSeq" id="XP_015520175.1"/>
    </source>
</evidence>
<dbReference type="GO" id="GO:0060091">
    <property type="term" value="C:kinocilium"/>
    <property type="evidence" value="ECO:0007669"/>
    <property type="project" value="UniProtKB-SubCell"/>
</dbReference>
<dbReference type="PANTHER" id="PTHR22069">
    <property type="entry name" value="MITOCHONDRIAL RIBOSOMAL PROTEIN S18"/>
    <property type="match status" value="1"/>
</dbReference>
<organism evidence="12">
    <name type="scientific">Neodiprion lecontei</name>
    <name type="common">Redheaded pine sawfly</name>
    <dbReference type="NCBI Taxonomy" id="441921"/>
    <lineage>
        <taxon>Eukaryota</taxon>
        <taxon>Metazoa</taxon>
        <taxon>Ecdysozoa</taxon>
        <taxon>Arthropoda</taxon>
        <taxon>Hexapoda</taxon>
        <taxon>Insecta</taxon>
        <taxon>Pterygota</taxon>
        <taxon>Neoptera</taxon>
        <taxon>Endopterygota</taxon>
        <taxon>Hymenoptera</taxon>
        <taxon>Tenthredinoidea</taxon>
        <taxon>Diprionidae</taxon>
        <taxon>Diprioninae</taxon>
        <taxon>Neodiprion</taxon>
    </lineage>
</organism>
<keyword evidence="6" id="KW-0206">Cytoskeleton</keyword>
<evidence type="ECO:0000256" key="3">
    <source>
        <dbReference type="ARBA" id="ARBA00022794"/>
    </source>
</evidence>
<sequence>MECIRLIDTLDLLGHAGVCVGTENSQLLQNSLIILQNENHFRKCYYWGRINGIQNDYHVAYGYEKECLSGRIYFYSTNCLDWLLMPKVTKCGRFLTPLAVTRFEGDPSIITNVYKANPPFPPNEDSKRHYDGPIPKELKEEDRLASLVDLINEDAFVVPRGAWFKAPNGEVIENPGFEGITLTEAQHLKSFLHGRLPQQKWNTNLLTRSDYNYAVDFLDTIDTDVPEGCWDLQFLLGCRMVTLHSLYWPGMTFYHKLNSPHYGSMYIGYGKKNLDVPFMV</sequence>
<evidence type="ECO:0000256" key="5">
    <source>
        <dbReference type="ARBA" id="ARBA00023069"/>
    </source>
</evidence>
<dbReference type="KEGG" id="nlo:107224584"/>
<proteinExistence type="inferred from homology"/>
<name>A0A6J0C0U2_NEOLC</name>
<keyword evidence="2" id="KW-0963">Cytoplasm</keyword>
<evidence type="ECO:0000256" key="2">
    <source>
        <dbReference type="ARBA" id="ARBA00022490"/>
    </source>
</evidence>
<comment type="similarity">
    <text evidence="9">Belongs to the flagellar radial spoke RSP9 family.</text>
</comment>
<dbReference type="FunCoup" id="A0A6J0C0U2">
    <property type="interactions" value="63"/>
</dbReference>
<dbReference type="CTD" id="221421"/>
<dbReference type="GO" id="GO:0035082">
    <property type="term" value="P:axoneme assembly"/>
    <property type="evidence" value="ECO:0007669"/>
    <property type="project" value="InterPro"/>
</dbReference>
<evidence type="ECO:0000256" key="9">
    <source>
        <dbReference type="ARBA" id="ARBA00038319"/>
    </source>
</evidence>
<reference evidence="12" key="1">
    <citation type="submission" date="2025-08" db="UniProtKB">
        <authorList>
            <consortium name="RefSeq"/>
        </authorList>
    </citation>
    <scope>IDENTIFICATION</scope>
    <source>
        <tissue evidence="12">Thorax and Abdomen</tissue>
    </source>
</reference>
<dbReference type="PANTHER" id="PTHR22069:SF0">
    <property type="entry name" value="RADIAL SPOKE HEAD PROTEIN 9 HOMOLOG"/>
    <property type="match status" value="1"/>
</dbReference>
<keyword evidence="11" id="KW-1185">Reference proteome</keyword>
<evidence type="ECO:0000256" key="1">
    <source>
        <dbReference type="ARBA" id="ARBA00004611"/>
    </source>
</evidence>
<dbReference type="Proteomes" id="UP000829291">
    <property type="component" value="Chromosome 3"/>
</dbReference>
<evidence type="ECO:0000256" key="8">
    <source>
        <dbReference type="ARBA" id="ARBA00037822"/>
    </source>
</evidence>
<dbReference type="GeneID" id="107224584"/>
<accession>A0A6J0C0U2</accession>
<evidence type="ECO:0000313" key="11">
    <source>
        <dbReference type="Proteomes" id="UP000829291"/>
    </source>
</evidence>
<protein>
    <recommendedName>
        <fullName evidence="10">Radial spoke head protein 9 homolog</fullName>
    </recommendedName>
</protein>
<dbReference type="AlphaFoldDB" id="A0A6J0C0U2"/>
<dbReference type="RefSeq" id="XP_015520175.1">
    <property type="nucleotide sequence ID" value="XM_015664689.2"/>
</dbReference>
<evidence type="ECO:0000256" key="6">
    <source>
        <dbReference type="ARBA" id="ARBA00023212"/>
    </source>
</evidence>
<dbReference type="InterPro" id="IPR055316">
    <property type="entry name" value="RSP9"/>
</dbReference>
<keyword evidence="7" id="KW-0966">Cell projection</keyword>
<keyword evidence="4" id="KW-0282">Flagellum</keyword>
<gene>
    <name evidence="12" type="primary">LOC107224584</name>
</gene>
<dbReference type="OrthoDB" id="10258956at2759"/>
<dbReference type="GO" id="GO:0044458">
    <property type="term" value="P:motile cilium assembly"/>
    <property type="evidence" value="ECO:0007669"/>
    <property type="project" value="TreeGrafter"/>
</dbReference>